<sequence length="117" mass="13973">MTGARWTLRLTVRVLPIVDRLFQVKDKNVLNAVIELVQVLIRRYGKDIMKNKNPSLFRTRFREDCREGFMWLSKLKLRTEFLLMKRKEGESPDWDCLLHSSLLDSFSESLRPFNKSR</sequence>
<dbReference type="Proteomes" id="UP000230750">
    <property type="component" value="Unassembled WGS sequence"/>
</dbReference>
<dbReference type="OrthoDB" id="6138244at2759"/>
<gene>
    <name evidence="1" type="ORF">BSL78_22128</name>
</gene>
<proteinExistence type="predicted"/>
<dbReference type="EMBL" id="MRZV01001060">
    <property type="protein sequence ID" value="PIK41024.1"/>
    <property type="molecule type" value="Genomic_DNA"/>
</dbReference>
<evidence type="ECO:0000313" key="1">
    <source>
        <dbReference type="EMBL" id="PIK41024.1"/>
    </source>
</evidence>
<evidence type="ECO:0000313" key="2">
    <source>
        <dbReference type="Proteomes" id="UP000230750"/>
    </source>
</evidence>
<name>A0A2G8JZ68_STIJA</name>
<reference evidence="1 2" key="1">
    <citation type="journal article" date="2017" name="PLoS Biol.">
        <title>The sea cucumber genome provides insights into morphological evolution and visceral regeneration.</title>
        <authorList>
            <person name="Zhang X."/>
            <person name="Sun L."/>
            <person name="Yuan J."/>
            <person name="Sun Y."/>
            <person name="Gao Y."/>
            <person name="Zhang L."/>
            <person name="Li S."/>
            <person name="Dai H."/>
            <person name="Hamel J.F."/>
            <person name="Liu C."/>
            <person name="Yu Y."/>
            <person name="Liu S."/>
            <person name="Lin W."/>
            <person name="Guo K."/>
            <person name="Jin S."/>
            <person name="Xu P."/>
            <person name="Storey K.B."/>
            <person name="Huan P."/>
            <person name="Zhang T."/>
            <person name="Zhou Y."/>
            <person name="Zhang J."/>
            <person name="Lin C."/>
            <person name="Li X."/>
            <person name="Xing L."/>
            <person name="Huo D."/>
            <person name="Sun M."/>
            <person name="Wang L."/>
            <person name="Mercier A."/>
            <person name="Li F."/>
            <person name="Yang H."/>
            <person name="Xiang J."/>
        </authorList>
    </citation>
    <scope>NUCLEOTIDE SEQUENCE [LARGE SCALE GENOMIC DNA]</scope>
    <source>
        <strain evidence="1">Shaxun</strain>
        <tissue evidence="1">Muscle</tissue>
    </source>
</reference>
<accession>A0A2G8JZ68</accession>
<dbReference type="AlphaFoldDB" id="A0A2G8JZ68"/>
<organism evidence="1 2">
    <name type="scientific">Stichopus japonicus</name>
    <name type="common">Sea cucumber</name>
    <dbReference type="NCBI Taxonomy" id="307972"/>
    <lineage>
        <taxon>Eukaryota</taxon>
        <taxon>Metazoa</taxon>
        <taxon>Echinodermata</taxon>
        <taxon>Eleutherozoa</taxon>
        <taxon>Echinozoa</taxon>
        <taxon>Holothuroidea</taxon>
        <taxon>Aspidochirotacea</taxon>
        <taxon>Aspidochirotida</taxon>
        <taxon>Stichopodidae</taxon>
        <taxon>Apostichopus</taxon>
    </lineage>
</organism>
<protein>
    <submittedName>
        <fullName evidence="1">Uncharacterized protein</fullName>
    </submittedName>
</protein>
<keyword evidence="2" id="KW-1185">Reference proteome</keyword>
<comment type="caution">
    <text evidence="1">The sequence shown here is derived from an EMBL/GenBank/DDBJ whole genome shotgun (WGS) entry which is preliminary data.</text>
</comment>